<evidence type="ECO:0000256" key="1">
    <source>
        <dbReference type="SAM" id="MobiDB-lite"/>
    </source>
</evidence>
<evidence type="ECO:0000259" key="2">
    <source>
        <dbReference type="Pfam" id="PF12057"/>
    </source>
</evidence>
<feature type="compositionally biased region" description="Low complexity" evidence="1">
    <location>
        <begin position="42"/>
        <end position="56"/>
    </location>
</feature>
<name>T1HAP3_RHOPR</name>
<protein>
    <submittedName>
        <fullName evidence="3">BAG6 domain-containing protein</fullName>
    </submittedName>
</protein>
<proteinExistence type="predicted"/>
<accession>T1HAP3</accession>
<dbReference type="HOGENOM" id="CLU_1322360_0_0_1"/>
<dbReference type="EnsemblMetazoa" id="RPRC001098-RA">
    <property type="protein sequence ID" value="RPRC001098-PA"/>
    <property type="gene ID" value="RPRC001098"/>
</dbReference>
<evidence type="ECO:0000313" key="3">
    <source>
        <dbReference type="EnsemblMetazoa" id="RPRC001098-PA"/>
    </source>
</evidence>
<feature type="compositionally biased region" description="Polar residues" evidence="1">
    <location>
        <begin position="185"/>
        <end position="196"/>
    </location>
</feature>
<dbReference type="Pfam" id="PF12057">
    <property type="entry name" value="BAG6"/>
    <property type="match status" value="1"/>
</dbReference>
<dbReference type="InParanoid" id="T1HAP3"/>
<feature type="domain" description="Large proline-rich protein BAG6" evidence="2">
    <location>
        <begin position="48"/>
        <end position="127"/>
    </location>
</feature>
<feature type="compositionally biased region" description="Basic and acidic residues" evidence="1">
    <location>
        <begin position="147"/>
        <end position="163"/>
    </location>
</feature>
<feature type="region of interest" description="Disordered" evidence="1">
    <location>
        <begin position="1"/>
        <end position="56"/>
    </location>
</feature>
<keyword evidence="4" id="KW-1185">Reference proteome</keyword>
<dbReference type="AlphaFoldDB" id="T1HAP3"/>
<dbReference type="EMBL" id="ACPB03018899">
    <property type="status" value="NOT_ANNOTATED_CDS"/>
    <property type="molecule type" value="Genomic_DNA"/>
</dbReference>
<feature type="region of interest" description="Disordered" evidence="1">
    <location>
        <begin position="121"/>
        <end position="208"/>
    </location>
</feature>
<dbReference type="Proteomes" id="UP000015103">
    <property type="component" value="Unassembled WGS sequence"/>
</dbReference>
<evidence type="ECO:0000313" key="4">
    <source>
        <dbReference type="Proteomes" id="UP000015103"/>
    </source>
</evidence>
<feature type="compositionally biased region" description="Polar residues" evidence="1">
    <location>
        <begin position="121"/>
        <end position="141"/>
    </location>
</feature>
<organism evidence="3 4">
    <name type="scientific">Rhodnius prolixus</name>
    <name type="common">Triatomid bug</name>
    <dbReference type="NCBI Taxonomy" id="13249"/>
    <lineage>
        <taxon>Eukaryota</taxon>
        <taxon>Metazoa</taxon>
        <taxon>Ecdysozoa</taxon>
        <taxon>Arthropoda</taxon>
        <taxon>Hexapoda</taxon>
        <taxon>Insecta</taxon>
        <taxon>Pterygota</taxon>
        <taxon>Neoptera</taxon>
        <taxon>Paraneoptera</taxon>
        <taxon>Hemiptera</taxon>
        <taxon>Heteroptera</taxon>
        <taxon>Panheteroptera</taxon>
        <taxon>Cimicomorpha</taxon>
        <taxon>Reduviidae</taxon>
        <taxon>Triatominae</taxon>
        <taxon>Rhodnius</taxon>
    </lineage>
</organism>
<dbReference type="InterPro" id="IPR021925">
    <property type="entry name" value="BAG6"/>
</dbReference>
<reference evidence="3" key="1">
    <citation type="submission" date="2015-05" db="UniProtKB">
        <authorList>
            <consortium name="EnsemblMetazoa"/>
        </authorList>
    </citation>
    <scope>IDENTIFICATION</scope>
</reference>
<dbReference type="STRING" id="13249.T1HAP3"/>
<dbReference type="eggNOG" id="KOG4248">
    <property type="taxonomic scope" value="Eukaryota"/>
</dbReference>
<dbReference type="VEuPathDB" id="VectorBase:RPRC001098"/>
<sequence length="208" mass="22286">MDGYLADASAGVASEVGSVPEETRASSAEEANEIPTSANDGAADGAAQSAQAAEEPQQFAEEQRFFNQVSELMHFMSHAYHAISDVMCDFSQPPPRLLRCRPVLIQHSAVLQTGIPIQLNLNSNSQTRGTGTNTGESNENRGATAEQETRGEPEANSEERRNVSNEGSGQTEETEEIPQHARTAPLTSAEQGQGPPQLSGLHRPRVSF</sequence>